<evidence type="ECO:0000256" key="4">
    <source>
        <dbReference type="ARBA" id="ARBA00022989"/>
    </source>
</evidence>
<gene>
    <name evidence="8" type="ORF">SAMN05444374_10219</name>
</gene>
<dbReference type="RefSeq" id="WP_068364332.1">
    <property type="nucleotide sequence ID" value="NZ_FOJN01000002.1"/>
</dbReference>
<dbReference type="InterPro" id="IPR051204">
    <property type="entry name" value="ABC_transp_perm/SBD"/>
</dbReference>
<keyword evidence="2 6" id="KW-0813">Transport</keyword>
<name>A0A1I0SNT0_9NOCA</name>
<comment type="subcellular location">
    <subcellularLocation>
        <location evidence="6">Cell membrane</location>
        <topology evidence="6">Multi-pass membrane protein</topology>
    </subcellularLocation>
    <subcellularLocation>
        <location evidence="1">Membrane</location>
        <topology evidence="1">Multi-pass membrane protein</topology>
    </subcellularLocation>
</comment>
<dbReference type="OrthoDB" id="5244012at2"/>
<dbReference type="InterPro" id="IPR000515">
    <property type="entry name" value="MetI-like"/>
</dbReference>
<keyword evidence="5 6" id="KW-0472">Membrane</keyword>
<dbReference type="GO" id="GO:0055085">
    <property type="term" value="P:transmembrane transport"/>
    <property type="evidence" value="ECO:0007669"/>
    <property type="project" value="InterPro"/>
</dbReference>
<dbReference type="Proteomes" id="UP000182054">
    <property type="component" value="Unassembled WGS sequence"/>
</dbReference>
<feature type="transmembrane region" description="Helical" evidence="6">
    <location>
        <begin position="31"/>
        <end position="53"/>
    </location>
</feature>
<feature type="transmembrane region" description="Helical" evidence="6">
    <location>
        <begin position="133"/>
        <end position="151"/>
    </location>
</feature>
<dbReference type="AlphaFoldDB" id="A0A1I0SNT0"/>
<feature type="transmembrane region" description="Helical" evidence="6">
    <location>
        <begin position="189"/>
        <end position="212"/>
    </location>
</feature>
<dbReference type="Pfam" id="PF00528">
    <property type="entry name" value="BPD_transp_1"/>
    <property type="match status" value="1"/>
</dbReference>
<dbReference type="PANTHER" id="PTHR30177">
    <property type="entry name" value="GLYCINE BETAINE/L-PROLINE TRANSPORT SYSTEM PERMEASE PROTEIN PROW"/>
    <property type="match status" value="1"/>
</dbReference>
<feature type="transmembrane region" description="Helical" evidence="6">
    <location>
        <begin position="157"/>
        <end position="177"/>
    </location>
</feature>
<sequence>MSIVSDAVAYILDGANWSGGTGIGTRLLEHAWYSLVAVLISAVIAVPLGLAIGHLRRGEVVVVGLVNSLRSLPTLGVLTFAVLALGLGLVPPILALVLLGIPPILAGTYAGVANAPATVVDAARAMGMRERQVLFRVEVPVALPLILGGLRNATLQVIATATVAAFVNLGGLGRYIFDGLALYSYERVVVGAILVAVLALVADGLWALAVWASMPGTGRLHRTPRV</sequence>
<feature type="transmembrane region" description="Helical" evidence="6">
    <location>
        <begin position="60"/>
        <end position="87"/>
    </location>
</feature>
<protein>
    <submittedName>
        <fullName evidence="8">Osmoprotectant transport system permease protein</fullName>
    </submittedName>
</protein>
<evidence type="ECO:0000256" key="2">
    <source>
        <dbReference type="ARBA" id="ARBA00022448"/>
    </source>
</evidence>
<evidence type="ECO:0000256" key="6">
    <source>
        <dbReference type="RuleBase" id="RU363032"/>
    </source>
</evidence>
<reference evidence="8 9" key="1">
    <citation type="submission" date="2016-10" db="EMBL/GenBank/DDBJ databases">
        <authorList>
            <person name="de Groot N.N."/>
        </authorList>
    </citation>
    <scope>NUCLEOTIDE SEQUENCE [LARGE SCALE GENOMIC DNA]</scope>
    <source>
        <strain evidence="8 9">DSM 44908</strain>
    </source>
</reference>
<evidence type="ECO:0000256" key="1">
    <source>
        <dbReference type="ARBA" id="ARBA00004141"/>
    </source>
</evidence>
<dbReference type="PANTHER" id="PTHR30177:SF33">
    <property type="entry name" value="POSSIBLE OSMOPROTECTANT (GLYCINE BETAINE_CARNITINE_CHOLINE_L-PROLINE) TRANSPORT INTEGRAL MEMBRANE PROTEIN ABC TRANSPORTER PROZ"/>
    <property type="match status" value="1"/>
</dbReference>
<feature type="domain" description="ABC transmembrane type-1" evidence="7">
    <location>
        <begin position="31"/>
        <end position="206"/>
    </location>
</feature>
<evidence type="ECO:0000259" key="7">
    <source>
        <dbReference type="PROSITE" id="PS50928"/>
    </source>
</evidence>
<dbReference type="GeneID" id="85484504"/>
<dbReference type="CDD" id="cd06261">
    <property type="entry name" value="TM_PBP2"/>
    <property type="match status" value="1"/>
</dbReference>
<organism evidence="8 9">
    <name type="scientific">Rhodococcoides kroppenstedtii</name>
    <dbReference type="NCBI Taxonomy" id="293050"/>
    <lineage>
        <taxon>Bacteria</taxon>
        <taxon>Bacillati</taxon>
        <taxon>Actinomycetota</taxon>
        <taxon>Actinomycetes</taxon>
        <taxon>Mycobacteriales</taxon>
        <taxon>Nocardiaceae</taxon>
        <taxon>Rhodococcoides</taxon>
    </lineage>
</organism>
<keyword evidence="3 6" id="KW-0812">Transmembrane</keyword>
<proteinExistence type="inferred from homology"/>
<dbReference type="SUPFAM" id="SSF161098">
    <property type="entry name" value="MetI-like"/>
    <property type="match status" value="1"/>
</dbReference>
<evidence type="ECO:0000256" key="3">
    <source>
        <dbReference type="ARBA" id="ARBA00022692"/>
    </source>
</evidence>
<feature type="transmembrane region" description="Helical" evidence="6">
    <location>
        <begin position="93"/>
        <end position="112"/>
    </location>
</feature>
<dbReference type="EMBL" id="FOJN01000002">
    <property type="protein sequence ID" value="SFA41073.1"/>
    <property type="molecule type" value="Genomic_DNA"/>
</dbReference>
<dbReference type="InterPro" id="IPR035906">
    <property type="entry name" value="MetI-like_sf"/>
</dbReference>
<dbReference type="GO" id="GO:0005886">
    <property type="term" value="C:plasma membrane"/>
    <property type="evidence" value="ECO:0007669"/>
    <property type="project" value="UniProtKB-SubCell"/>
</dbReference>
<evidence type="ECO:0000256" key="5">
    <source>
        <dbReference type="ARBA" id="ARBA00023136"/>
    </source>
</evidence>
<keyword evidence="4 6" id="KW-1133">Transmembrane helix</keyword>
<evidence type="ECO:0000313" key="8">
    <source>
        <dbReference type="EMBL" id="SFA41073.1"/>
    </source>
</evidence>
<comment type="similarity">
    <text evidence="6">Belongs to the binding-protein-dependent transport system permease family.</text>
</comment>
<accession>A0A1I0SNT0</accession>
<dbReference type="Gene3D" id="1.10.3720.10">
    <property type="entry name" value="MetI-like"/>
    <property type="match status" value="1"/>
</dbReference>
<dbReference type="GO" id="GO:0031460">
    <property type="term" value="P:glycine betaine transport"/>
    <property type="evidence" value="ECO:0007669"/>
    <property type="project" value="TreeGrafter"/>
</dbReference>
<evidence type="ECO:0000313" key="9">
    <source>
        <dbReference type="Proteomes" id="UP000182054"/>
    </source>
</evidence>
<dbReference type="PROSITE" id="PS50928">
    <property type="entry name" value="ABC_TM1"/>
    <property type="match status" value="1"/>
</dbReference>